<dbReference type="GO" id="GO:0005524">
    <property type="term" value="F:ATP binding"/>
    <property type="evidence" value="ECO:0007669"/>
    <property type="project" value="UniProtKB-KW"/>
</dbReference>
<feature type="domain" description="B30.2/SPRY" evidence="8">
    <location>
        <begin position="1098"/>
        <end position="1300"/>
    </location>
</feature>
<evidence type="ECO:0000313" key="11">
    <source>
        <dbReference type="Proteomes" id="UP000324091"/>
    </source>
</evidence>
<dbReference type="Pfam" id="PF13516">
    <property type="entry name" value="LRR_6"/>
    <property type="match status" value="2"/>
</dbReference>
<dbReference type="InterPro" id="IPR001870">
    <property type="entry name" value="B30.2/SPRY"/>
</dbReference>
<dbReference type="EMBL" id="RHFK02000012">
    <property type="protein sequence ID" value="TWW67661.1"/>
    <property type="molecule type" value="Genomic_DNA"/>
</dbReference>
<feature type="domain" description="NACHT" evidence="9">
    <location>
        <begin position="400"/>
        <end position="534"/>
    </location>
</feature>
<keyword evidence="4" id="KW-0677">Repeat</keyword>
<dbReference type="SMART" id="SM00449">
    <property type="entry name" value="SPRY"/>
    <property type="match status" value="1"/>
</dbReference>
<dbReference type="InterPro" id="IPR032675">
    <property type="entry name" value="LRR_dom_sf"/>
</dbReference>
<dbReference type="InterPro" id="IPR001611">
    <property type="entry name" value="Leu-rich_rpt"/>
</dbReference>
<feature type="compositionally biased region" description="Basic and acidic residues" evidence="7">
    <location>
        <begin position="1024"/>
        <end position="1039"/>
    </location>
</feature>
<feature type="compositionally biased region" description="Basic and acidic residues" evidence="7">
    <location>
        <begin position="265"/>
        <end position="278"/>
    </location>
</feature>
<evidence type="ECO:0000256" key="5">
    <source>
        <dbReference type="ARBA" id="ARBA00022741"/>
    </source>
</evidence>
<dbReference type="Pfam" id="PF14484">
    <property type="entry name" value="FISNA"/>
    <property type="match status" value="1"/>
</dbReference>
<dbReference type="Pfam" id="PF17776">
    <property type="entry name" value="NLRC4_HD2"/>
    <property type="match status" value="1"/>
</dbReference>
<comment type="subcellular location">
    <subcellularLocation>
        <location evidence="1">Cytoplasm</location>
    </subcellularLocation>
</comment>
<dbReference type="InterPro" id="IPR041267">
    <property type="entry name" value="NLRP_HD2"/>
</dbReference>
<dbReference type="InterPro" id="IPR051261">
    <property type="entry name" value="NLR"/>
</dbReference>
<feature type="region of interest" description="Disordered" evidence="7">
    <location>
        <begin position="16"/>
        <end position="45"/>
    </location>
</feature>
<dbReference type="PANTHER" id="PTHR24106">
    <property type="entry name" value="NACHT, LRR AND CARD DOMAINS-CONTAINING"/>
    <property type="match status" value="1"/>
</dbReference>
<dbReference type="Gene3D" id="2.60.120.920">
    <property type="match status" value="1"/>
</dbReference>
<dbReference type="CDD" id="cd16040">
    <property type="entry name" value="SPRY_PRY_SNTX"/>
    <property type="match status" value="1"/>
</dbReference>
<dbReference type="Proteomes" id="UP000324091">
    <property type="component" value="Chromosome 2"/>
</dbReference>
<evidence type="ECO:0000259" key="9">
    <source>
        <dbReference type="PROSITE" id="PS50837"/>
    </source>
</evidence>
<feature type="region of interest" description="Disordered" evidence="7">
    <location>
        <begin position="1004"/>
        <end position="1039"/>
    </location>
</feature>
<evidence type="ECO:0000313" key="10">
    <source>
        <dbReference type="EMBL" id="TWW67661.1"/>
    </source>
</evidence>
<dbReference type="Pfam" id="PF13765">
    <property type="entry name" value="PRY"/>
    <property type="match status" value="1"/>
</dbReference>
<dbReference type="InterPro" id="IPR027417">
    <property type="entry name" value="P-loop_NTPase"/>
</dbReference>
<reference evidence="10 11" key="1">
    <citation type="submission" date="2019-04" db="EMBL/GenBank/DDBJ databases">
        <title>Chromosome genome assembly for Takifugu flavidus.</title>
        <authorList>
            <person name="Xiao S."/>
        </authorList>
    </citation>
    <scope>NUCLEOTIDE SEQUENCE [LARGE SCALE GENOMIC DNA]</scope>
    <source>
        <strain evidence="10">HTHZ2018</strain>
        <tissue evidence="10">Muscle</tissue>
    </source>
</reference>
<organism evidence="10 11">
    <name type="scientific">Takifugu flavidus</name>
    <name type="common">sansaifugu</name>
    <dbReference type="NCBI Taxonomy" id="433684"/>
    <lineage>
        <taxon>Eukaryota</taxon>
        <taxon>Metazoa</taxon>
        <taxon>Chordata</taxon>
        <taxon>Craniata</taxon>
        <taxon>Vertebrata</taxon>
        <taxon>Euteleostomi</taxon>
        <taxon>Actinopterygii</taxon>
        <taxon>Neopterygii</taxon>
        <taxon>Teleostei</taxon>
        <taxon>Neoteleostei</taxon>
        <taxon>Acanthomorphata</taxon>
        <taxon>Eupercaria</taxon>
        <taxon>Tetraodontiformes</taxon>
        <taxon>Tetradontoidea</taxon>
        <taxon>Tetraodontidae</taxon>
        <taxon>Takifugu</taxon>
    </lineage>
</organism>
<dbReference type="InterPro" id="IPR006574">
    <property type="entry name" value="PRY"/>
</dbReference>
<dbReference type="InterPro" id="IPR013320">
    <property type="entry name" value="ConA-like_dom_sf"/>
</dbReference>
<proteinExistence type="predicted"/>
<dbReference type="InterPro" id="IPR007111">
    <property type="entry name" value="NACHT_NTPase"/>
</dbReference>
<dbReference type="InterPro" id="IPR003877">
    <property type="entry name" value="SPRY_dom"/>
</dbReference>
<gene>
    <name evidence="10" type="ORF">D4764_02G0007020</name>
</gene>
<dbReference type="FunFam" id="3.40.50.300:FF:001524">
    <property type="entry name" value="Si:dkey-126g1.7"/>
    <property type="match status" value="1"/>
</dbReference>
<evidence type="ECO:0000259" key="8">
    <source>
        <dbReference type="PROSITE" id="PS50188"/>
    </source>
</evidence>
<dbReference type="SUPFAM" id="SSF49899">
    <property type="entry name" value="Concanavalin A-like lectins/glucanases"/>
    <property type="match status" value="1"/>
</dbReference>
<dbReference type="SUPFAM" id="SSF52047">
    <property type="entry name" value="RNI-like"/>
    <property type="match status" value="1"/>
</dbReference>
<evidence type="ECO:0000256" key="6">
    <source>
        <dbReference type="ARBA" id="ARBA00022840"/>
    </source>
</evidence>
<evidence type="ECO:0000256" key="3">
    <source>
        <dbReference type="ARBA" id="ARBA00022614"/>
    </source>
</evidence>
<feature type="region of interest" description="Disordered" evidence="7">
    <location>
        <begin position="258"/>
        <end position="278"/>
    </location>
</feature>
<dbReference type="Pfam" id="PF17779">
    <property type="entry name" value="WHD_NOD2"/>
    <property type="match status" value="1"/>
</dbReference>
<dbReference type="Gene3D" id="3.40.50.300">
    <property type="entry name" value="P-loop containing nucleotide triphosphate hydrolases"/>
    <property type="match status" value="1"/>
</dbReference>
<dbReference type="GO" id="GO:0005737">
    <property type="term" value="C:cytoplasm"/>
    <property type="evidence" value="ECO:0007669"/>
    <property type="project" value="UniProtKB-SubCell"/>
</dbReference>
<dbReference type="PROSITE" id="PS50837">
    <property type="entry name" value="NACHT"/>
    <property type="match status" value="1"/>
</dbReference>
<dbReference type="Pfam" id="PF00622">
    <property type="entry name" value="SPRY"/>
    <property type="match status" value="1"/>
</dbReference>
<sequence length="1300" mass="147189">MDWYEERGDSAIPVYKGHASWTPAQTSDCPETQDRPDSPGLTCLSLKSDRSKLQTITFNNGGNTENEIPIKDKRSDSGEFSSSREEVQFDECRLHLDFRNSQIVTDAMEGTSVETCSRQSDPPEFIDMVAEVRGFGELQKQEYFHKKVKKREQARRIISHIETSRSLQIIPETQDRPDSPGLTCLSLKSDRSKLQTITFNNGGNTENEMYKGHRERSEVLSRRPSRDLDSVFNVLEEKIITFVRNELKALKEDLWPESSQVPKNQRREDEVVDGKEAGQRHADKDNFLKITLSFLRQMKQDQLADSLQRKSLAVICQRNLKSNLRKKFQCLFEGVPKAGEPRFLNEIYTELSISQACGEEVKDLQEFGDIEASRTTQSAPTSATCEKMFSPLFGPDGSVRTLLTKGVAGIGKTVLTQKFILDWAEEKVNQGIQLIFPFTFRELNLMKERKCSLVELLHRFFVETKEAEICRFEDFQVLFIFDGLDECRLHLDFRNSQIVTDAMEGTSVEVLLTNLIKGTLLPTARLCITTRPAAASQIPPEFIDMVAEVRGFGELQKQEYFHKKVKKREQARRIISHIETSRSLQIMCRVPVFCWISAEVLDHLLKTQDIGNFPQTLTNMYLHFLVVQTTKANEKYHTSVPTDALWNQETKKTIFTLGKLAFDNLEKGNIVFYQSDLETCGIDTKAVLIYSGLLTDMADDRTRLKQEKVFCFVHLSIQEFLAALYVLLTFINNGIDLLRKKQFPPEPCVPLQFKTNLKKLFQTAINKALHCPNGDLDLFVRFLLGLSLDTNQSVLRGLLLKAGSTSQIKKDLVKYIKKKLGECPSPERSIYLLECLNELNDQSLEEEIQQSIRPGRIFENQPSPSQWSAVAFILLSSQQQLDIFDLRTFSASDEGLLWLRPVVEASKRAVLSDSSLSSKSCQALVPVLSSKNCSLRELDLSNNDLYDAGVTLLSVGLTSPNCRLETLRAIGESPTRRIPLDCGELGTPVSPQPEAFPLDCRELGSPAQQAHRSRHGMKTANVPRDNEDRASPPRLQGEQERLSGCHIGETGCKNLALALESNPAHLRELDLSFNHPGDSALELLSAAVKNPRWKLETLKTDHCGSCRMRPSPRQFFCQFSLDPNTAATNLMLSENNRHAALVKEKQPYPDHPDRFFNWTQVLTTEGVTGRRYWEVKWNGRVNIGVAYSRTRKSRDDYDCCLGRTAQSWCLLFSAQGCTAWHNNIPTNVSQAPSRSGRVGVYMDWSAGIVSFYSLPSSGIRTQVHLYTFHSTFTEPLFPAFGFEHLCDFGTESRFSLPAAD</sequence>
<evidence type="ECO:0000256" key="4">
    <source>
        <dbReference type="ARBA" id="ARBA00022737"/>
    </source>
</evidence>
<name>A0A5C6NM29_9TELE</name>
<dbReference type="InterPro" id="IPR003879">
    <property type="entry name" value="Butyrophylin_SPRY"/>
</dbReference>
<evidence type="ECO:0000256" key="7">
    <source>
        <dbReference type="SAM" id="MobiDB-lite"/>
    </source>
</evidence>
<dbReference type="SMART" id="SM01288">
    <property type="entry name" value="FISNA"/>
    <property type="match status" value="1"/>
</dbReference>
<keyword evidence="2" id="KW-0963">Cytoplasm</keyword>
<dbReference type="PRINTS" id="PR01407">
    <property type="entry name" value="BUTYPHLNCDUF"/>
</dbReference>
<keyword evidence="11" id="KW-1185">Reference proteome</keyword>
<dbReference type="Gene3D" id="3.80.10.10">
    <property type="entry name" value="Ribonuclease Inhibitor"/>
    <property type="match status" value="1"/>
</dbReference>
<protein>
    <submittedName>
        <fullName evidence="10">NACHT, LRR and PYD domains-containing protein 3</fullName>
    </submittedName>
</protein>
<comment type="caution">
    <text evidence="10">The sequence shown here is derived from an EMBL/GenBank/DDBJ whole genome shotgun (WGS) entry which is preliminary data.</text>
</comment>
<keyword evidence="3" id="KW-0433">Leucine-rich repeat</keyword>
<dbReference type="SMART" id="SM00368">
    <property type="entry name" value="LRR_RI"/>
    <property type="match status" value="3"/>
</dbReference>
<dbReference type="PROSITE" id="PS50188">
    <property type="entry name" value="B302_SPRY"/>
    <property type="match status" value="1"/>
</dbReference>
<dbReference type="Pfam" id="PF05729">
    <property type="entry name" value="NACHT"/>
    <property type="match status" value="1"/>
</dbReference>
<keyword evidence="6" id="KW-0067">ATP-binding</keyword>
<dbReference type="InterPro" id="IPR043136">
    <property type="entry name" value="B30.2/SPRY_sf"/>
</dbReference>
<accession>A0A5C6NM29</accession>
<keyword evidence="5" id="KW-0547">Nucleotide-binding</keyword>
<evidence type="ECO:0000256" key="1">
    <source>
        <dbReference type="ARBA" id="ARBA00004496"/>
    </source>
</evidence>
<dbReference type="InterPro" id="IPR029495">
    <property type="entry name" value="NACHT-assoc"/>
</dbReference>
<dbReference type="InterPro" id="IPR041075">
    <property type="entry name" value="NOD1/2_WH"/>
</dbReference>
<evidence type="ECO:0000256" key="2">
    <source>
        <dbReference type="ARBA" id="ARBA00022490"/>
    </source>
</evidence>
<dbReference type="SMART" id="SM00589">
    <property type="entry name" value="PRY"/>
    <property type="match status" value="1"/>
</dbReference>